<proteinExistence type="predicted"/>
<evidence type="ECO:0000313" key="6">
    <source>
        <dbReference type="EMBL" id="MCQ8772341.1"/>
    </source>
</evidence>
<keyword evidence="3" id="KW-0028">Amino-acid biosynthesis</keyword>
<dbReference type="Pfam" id="PF00733">
    <property type="entry name" value="Asn_synthase"/>
    <property type="match status" value="2"/>
</dbReference>
<dbReference type="SUPFAM" id="SSF56235">
    <property type="entry name" value="N-terminal nucleophile aminohydrolases (Ntn hydrolases)"/>
    <property type="match status" value="1"/>
</dbReference>
<comment type="catalytic activity">
    <reaction evidence="4">
        <text>L-aspartate + L-glutamine + ATP + H2O = L-asparagine + L-glutamate + AMP + diphosphate + H(+)</text>
        <dbReference type="Rhea" id="RHEA:12228"/>
        <dbReference type="ChEBI" id="CHEBI:15377"/>
        <dbReference type="ChEBI" id="CHEBI:15378"/>
        <dbReference type="ChEBI" id="CHEBI:29985"/>
        <dbReference type="ChEBI" id="CHEBI:29991"/>
        <dbReference type="ChEBI" id="CHEBI:30616"/>
        <dbReference type="ChEBI" id="CHEBI:33019"/>
        <dbReference type="ChEBI" id="CHEBI:58048"/>
        <dbReference type="ChEBI" id="CHEBI:58359"/>
        <dbReference type="ChEBI" id="CHEBI:456215"/>
        <dbReference type="EC" id="6.3.5.4"/>
    </reaction>
</comment>
<evidence type="ECO:0000256" key="3">
    <source>
        <dbReference type="ARBA" id="ARBA00022888"/>
    </source>
</evidence>
<evidence type="ECO:0000313" key="7">
    <source>
        <dbReference type="Proteomes" id="UP001142374"/>
    </source>
</evidence>
<dbReference type="InterPro" id="IPR001962">
    <property type="entry name" value="Asn_synthase"/>
</dbReference>
<dbReference type="InterPro" id="IPR014729">
    <property type="entry name" value="Rossmann-like_a/b/a_fold"/>
</dbReference>
<dbReference type="PANTHER" id="PTHR43284:SF1">
    <property type="entry name" value="ASPARAGINE SYNTHETASE"/>
    <property type="match status" value="1"/>
</dbReference>
<dbReference type="InterPro" id="IPR029055">
    <property type="entry name" value="Ntn_hydrolases_N"/>
</dbReference>
<dbReference type="Proteomes" id="UP001142374">
    <property type="component" value="Unassembled WGS sequence"/>
</dbReference>
<comment type="pathway">
    <text evidence="1">Amino-acid biosynthesis; L-asparagine biosynthesis; L-asparagine from L-aspartate (L-Gln route): step 1/1.</text>
</comment>
<dbReference type="GO" id="GO:0006529">
    <property type="term" value="P:asparagine biosynthetic process"/>
    <property type="evidence" value="ECO:0007669"/>
    <property type="project" value="UniProtKB-KW"/>
</dbReference>
<dbReference type="InterPro" id="IPR051786">
    <property type="entry name" value="ASN_synthetase/amidase"/>
</dbReference>
<dbReference type="RefSeq" id="WP_256790982.1">
    <property type="nucleotide sequence ID" value="NZ_JAATER010000465.1"/>
</dbReference>
<dbReference type="EMBL" id="JANIID010000020">
    <property type="protein sequence ID" value="MCQ8772341.1"/>
    <property type="molecule type" value="Genomic_DNA"/>
</dbReference>
<dbReference type="AlphaFoldDB" id="A0A9X2LIU2"/>
<keyword evidence="7" id="KW-1185">Reference proteome</keyword>
<dbReference type="SUPFAM" id="SSF52402">
    <property type="entry name" value="Adenine nucleotide alpha hydrolases-like"/>
    <property type="match status" value="1"/>
</dbReference>
<accession>A0A9X2LIU2</accession>
<sequence length="606" mass="63594">MIGRCPVTAAELAARLRQVRDVADTERAVAGLAGSFHVVTSAGGRVRVRGSASGARAVFYSRFDGVTVAADRADRLAEAVGASPDEQTLALHLLASPPPHPLDDRSPWRGVHRVPSGDCLAIEADGRARTQRWWAPPEPVLSAAEGARGVRRALVAAVESCTAGGGTVSADLSGGMDSTGLCFLAARIGAAKLVTLRWEGADPGDGDGRRAARAAAALPDARHVRPGRSGTPLWFSDPAETADVLRLGAAHGMSRPAYGMSHPADNTGHLTHGLGHPAYGAGHPSHDMNHPPHDVNRPADEPGAWVRDAARFAKLSALMTLRGSRLHMFGGGADELFTAPAPHLHDLLRSRPLAALAAVRRKRAGRRLPLLPVLGGLADRSNFPQWLTAWADSLVRPAAFPAGNVPSLAWGPDLRMPSWATADAVLAVRSLLREAAAAAPEPLHAQRGQHAALASVRAGGRGVRQFDQVTSARGLEYAAPYLDDGVVEAALSVRVGERSEPGRYKPVLAAALHGIVPDPVLGRSAADGFGADPYADLYAGLRHNRARLVGLFEDSLLARAGLVDAAALRASLLGLHPVPGPLRPLDTTLGCELWLRSLPERAALMP</sequence>
<name>A0A9X2LIU2_9ACTN</name>
<feature type="domain" description="Asparagine synthetase" evidence="5">
    <location>
        <begin position="312"/>
        <end position="572"/>
    </location>
</feature>
<evidence type="ECO:0000256" key="4">
    <source>
        <dbReference type="ARBA" id="ARBA00048741"/>
    </source>
</evidence>
<evidence type="ECO:0000256" key="2">
    <source>
        <dbReference type="ARBA" id="ARBA00012737"/>
    </source>
</evidence>
<keyword evidence="3" id="KW-0061">Asparagine biosynthesis</keyword>
<organism evidence="6 7">
    <name type="scientific">Streptomyces telluris</name>
    <dbReference type="NCBI Taxonomy" id="2720021"/>
    <lineage>
        <taxon>Bacteria</taxon>
        <taxon>Bacillati</taxon>
        <taxon>Actinomycetota</taxon>
        <taxon>Actinomycetes</taxon>
        <taxon>Kitasatosporales</taxon>
        <taxon>Streptomycetaceae</taxon>
        <taxon>Streptomyces</taxon>
    </lineage>
</organism>
<dbReference type="GO" id="GO:0004066">
    <property type="term" value="F:asparagine synthase (glutamine-hydrolyzing) activity"/>
    <property type="evidence" value="ECO:0007669"/>
    <property type="project" value="UniProtKB-EC"/>
</dbReference>
<dbReference type="PANTHER" id="PTHR43284">
    <property type="entry name" value="ASPARAGINE SYNTHETASE (GLUTAMINE-HYDROLYZING)"/>
    <property type="match status" value="1"/>
</dbReference>
<feature type="domain" description="Asparagine synthetase" evidence="5">
    <location>
        <begin position="150"/>
        <end position="218"/>
    </location>
</feature>
<evidence type="ECO:0000259" key="5">
    <source>
        <dbReference type="Pfam" id="PF00733"/>
    </source>
</evidence>
<dbReference type="EC" id="6.3.5.4" evidence="2"/>
<dbReference type="Gene3D" id="3.40.50.620">
    <property type="entry name" value="HUPs"/>
    <property type="match status" value="2"/>
</dbReference>
<gene>
    <name evidence="6" type="ORF">NQU55_21595</name>
</gene>
<reference evidence="6" key="1">
    <citation type="submission" date="2022-06" db="EMBL/GenBank/DDBJ databases">
        <title>WGS of actinobacteria.</title>
        <authorList>
            <person name="Thawai C."/>
        </authorList>
    </citation>
    <scope>NUCLEOTIDE SEQUENCE</scope>
    <source>
        <strain evidence="6">AA8</strain>
    </source>
</reference>
<evidence type="ECO:0000256" key="1">
    <source>
        <dbReference type="ARBA" id="ARBA00005187"/>
    </source>
</evidence>
<comment type="caution">
    <text evidence="6">The sequence shown here is derived from an EMBL/GenBank/DDBJ whole genome shotgun (WGS) entry which is preliminary data.</text>
</comment>
<protein>
    <recommendedName>
        <fullName evidence="2">asparagine synthase (glutamine-hydrolyzing)</fullName>
        <ecNumber evidence="2">6.3.5.4</ecNumber>
    </recommendedName>
</protein>